<dbReference type="PROSITE" id="PS50835">
    <property type="entry name" value="IG_LIKE"/>
    <property type="match status" value="1"/>
</dbReference>
<gene>
    <name evidence="6" type="primary">LOC108272539</name>
</gene>
<organism evidence="5 6">
    <name type="scientific">Ictalurus punctatus</name>
    <name type="common">Channel catfish</name>
    <name type="synonym">Silurus punctatus</name>
    <dbReference type="NCBI Taxonomy" id="7998"/>
    <lineage>
        <taxon>Eukaryota</taxon>
        <taxon>Metazoa</taxon>
        <taxon>Chordata</taxon>
        <taxon>Craniata</taxon>
        <taxon>Vertebrata</taxon>
        <taxon>Euteleostomi</taxon>
        <taxon>Actinopterygii</taxon>
        <taxon>Neopterygii</taxon>
        <taxon>Teleostei</taxon>
        <taxon>Ostariophysi</taxon>
        <taxon>Siluriformes</taxon>
        <taxon>Ictaluridae</taxon>
        <taxon>Ictalurus</taxon>
    </lineage>
</organism>
<evidence type="ECO:0000313" key="5">
    <source>
        <dbReference type="Proteomes" id="UP000221080"/>
    </source>
</evidence>
<feature type="transmembrane region" description="Helical" evidence="2">
    <location>
        <begin position="336"/>
        <end position="357"/>
    </location>
</feature>
<feature type="compositionally biased region" description="Pro residues" evidence="1">
    <location>
        <begin position="114"/>
        <end position="127"/>
    </location>
</feature>
<keyword evidence="2" id="KW-0472">Membrane</keyword>
<proteinExistence type="predicted"/>
<dbReference type="InterPro" id="IPR040438">
    <property type="entry name" value="HIDE1"/>
</dbReference>
<name>A0A2D0S181_ICTPU</name>
<dbReference type="PANTHER" id="PTHR36859">
    <property type="entry name" value="PROTEIN HIDE1"/>
    <property type="match status" value="1"/>
</dbReference>
<feature type="domain" description="Ig-like" evidence="4">
    <location>
        <begin position="127"/>
        <end position="190"/>
    </location>
</feature>
<keyword evidence="2" id="KW-0812">Transmembrane</keyword>
<dbReference type="InterPro" id="IPR041066">
    <property type="entry name" value="C19orf38_Ig"/>
</dbReference>
<feature type="signal peptide" evidence="3">
    <location>
        <begin position="1"/>
        <end position="24"/>
    </location>
</feature>
<dbReference type="Proteomes" id="UP000221080">
    <property type="component" value="Chromosome 12"/>
</dbReference>
<dbReference type="Gene3D" id="2.60.40.10">
    <property type="entry name" value="Immunoglobulins"/>
    <property type="match status" value="1"/>
</dbReference>
<dbReference type="SMART" id="SM00409">
    <property type="entry name" value="IG"/>
    <property type="match status" value="1"/>
</dbReference>
<keyword evidence="3" id="KW-0732">Signal</keyword>
<dbReference type="PANTHER" id="PTHR36859:SF1">
    <property type="entry name" value="PROTEIN HIDE1"/>
    <property type="match status" value="1"/>
</dbReference>
<keyword evidence="5" id="KW-1185">Reference proteome</keyword>
<evidence type="ECO:0000259" key="4">
    <source>
        <dbReference type="PROSITE" id="PS50835"/>
    </source>
</evidence>
<feature type="region of interest" description="Disordered" evidence="1">
    <location>
        <begin position="111"/>
        <end position="131"/>
    </location>
</feature>
<reference evidence="5" key="1">
    <citation type="journal article" date="2016" name="Nat. Commun.">
        <title>The channel catfish genome sequence provides insights into the evolution of scale formation in teleosts.</title>
        <authorList>
            <person name="Liu Z."/>
            <person name="Liu S."/>
            <person name="Yao J."/>
            <person name="Bao L."/>
            <person name="Zhang J."/>
            <person name="Li Y."/>
            <person name="Jiang C."/>
            <person name="Sun L."/>
            <person name="Wang R."/>
            <person name="Zhang Y."/>
            <person name="Zhou T."/>
            <person name="Zeng Q."/>
            <person name="Fu Q."/>
            <person name="Gao S."/>
            <person name="Li N."/>
            <person name="Koren S."/>
            <person name="Jiang Y."/>
            <person name="Zimin A."/>
            <person name="Xu P."/>
            <person name="Phillippy A.M."/>
            <person name="Geng X."/>
            <person name="Song L."/>
            <person name="Sun F."/>
            <person name="Li C."/>
            <person name="Wang X."/>
            <person name="Chen A."/>
            <person name="Jin Y."/>
            <person name="Yuan Z."/>
            <person name="Yang Y."/>
            <person name="Tan S."/>
            <person name="Peatman E."/>
            <person name="Lu J."/>
            <person name="Qin Z."/>
            <person name="Dunham R."/>
            <person name="Li Z."/>
            <person name="Sonstegard T."/>
            <person name="Feng J."/>
            <person name="Danzmann R.G."/>
            <person name="Schroeder S."/>
            <person name="Scheffler B."/>
            <person name="Duke M.V."/>
            <person name="Ballard L."/>
            <person name="Kucuktas H."/>
            <person name="Kaltenboeck L."/>
            <person name="Liu H."/>
            <person name="Armbruster J."/>
            <person name="Xie Y."/>
            <person name="Kirby M.L."/>
            <person name="Tian Y."/>
            <person name="Flanagan M.E."/>
            <person name="Mu W."/>
            <person name="Waldbieser G.C."/>
        </authorList>
    </citation>
    <scope>NUCLEOTIDE SEQUENCE [LARGE SCALE GENOMIC DNA]</scope>
    <source>
        <strain evidence="5">SDA103</strain>
    </source>
</reference>
<feature type="chain" id="PRO_5012994275" evidence="3">
    <location>
        <begin position="25"/>
        <end position="420"/>
    </location>
</feature>
<dbReference type="RefSeq" id="XP_017336492.1">
    <property type="nucleotide sequence ID" value="XM_017481003.3"/>
</dbReference>
<dbReference type="Pfam" id="PF17737">
    <property type="entry name" value="Ig_C19orf38"/>
    <property type="match status" value="1"/>
</dbReference>
<dbReference type="InterPro" id="IPR013783">
    <property type="entry name" value="Ig-like_fold"/>
</dbReference>
<protein>
    <submittedName>
        <fullName evidence="6">Alpha-1B-glycoprotein isoform X1</fullName>
    </submittedName>
</protein>
<dbReference type="SUPFAM" id="SSF48726">
    <property type="entry name" value="Immunoglobulin"/>
    <property type="match status" value="1"/>
</dbReference>
<dbReference type="GeneID" id="108272539"/>
<keyword evidence="2" id="KW-1133">Transmembrane helix</keyword>
<dbReference type="AlphaFoldDB" id="A0A2D0S181"/>
<evidence type="ECO:0000256" key="1">
    <source>
        <dbReference type="SAM" id="MobiDB-lite"/>
    </source>
</evidence>
<sequence length="420" mass="45819">MSLCGFFFTSLLIFSAHFLQTCAGGALDPENPGYPQLVQVSSDVSSGLVLRCLAPQGHSGRVFELYHVRTLKLLVQFDTGRSYADFQLNTSTSDSEDIYCCRYDHSGFSKYTRPTPPPSPNTPPAPPQLSVIPPDGYVRPGQVVEFRCQAPPTLAPVSFVLQKQQNMIHSQNPQFKVGPVGVADGGMYSCFYIFNLSEGVQKSVPSAPVYVNVGVKLPAPQLSQRAEGALVCIGSPSYPGAYFSLFQQGSSSPIATQHAPKIEHTVQFTASGQHSEGSMYQCQYSVLLGKNWIHSELSSPIVLQCVTGSPSCSSSSTDNHPPHTGSMDLPLVCGSVSAALLFLMVLIILAFGIRKYAKTAANKRRQREQEQFWQQVHFRDHIVDLTLQRVSTGSKEEGLTSVLEPIYESPVSTFTRPPGY</sequence>
<evidence type="ECO:0000256" key="3">
    <source>
        <dbReference type="SAM" id="SignalP"/>
    </source>
</evidence>
<evidence type="ECO:0000256" key="2">
    <source>
        <dbReference type="SAM" id="Phobius"/>
    </source>
</evidence>
<evidence type="ECO:0000313" key="6">
    <source>
        <dbReference type="RefSeq" id="XP_017336492.1"/>
    </source>
</evidence>
<dbReference type="KEGG" id="ipu:108272539"/>
<dbReference type="InterPro" id="IPR003599">
    <property type="entry name" value="Ig_sub"/>
</dbReference>
<dbReference type="InterPro" id="IPR007110">
    <property type="entry name" value="Ig-like_dom"/>
</dbReference>
<accession>A0A2D0S181</accession>
<reference evidence="6" key="2">
    <citation type="submission" date="2025-08" db="UniProtKB">
        <authorList>
            <consortium name="RefSeq"/>
        </authorList>
    </citation>
    <scope>IDENTIFICATION</scope>
    <source>
        <tissue evidence="6">Blood</tissue>
    </source>
</reference>
<dbReference type="InterPro" id="IPR036179">
    <property type="entry name" value="Ig-like_dom_sf"/>
</dbReference>
<dbReference type="OrthoDB" id="8917711at2759"/>